<keyword evidence="3" id="KW-1185">Reference proteome</keyword>
<feature type="region of interest" description="Disordered" evidence="1">
    <location>
        <begin position="318"/>
        <end position="339"/>
    </location>
</feature>
<dbReference type="InParanoid" id="A0A2V0P8Z8"/>
<feature type="region of interest" description="Disordered" evidence="1">
    <location>
        <begin position="248"/>
        <end position="272"/>
    </location>
</feature>
<evidence type="ECO:0000313" key="2">
    <source>
        <dbReference type="EMBL" id="GBF96334.1"/>
    </source>
</evidence>
<protein>
    <submittedName>
        <fullName evidence="2">Uncharacterized protein</fullName>
    </submittedName>
</protein>
<feature type="compositionally biased region" description="Low complexity" evidence="1">
    <location>
        <begin position="831"/>
        <end position="843"/>
    </location>
</feature>
<feature type="region of interest" description="Disordered" evidence="1">
    <location>
        <begin position="359"/>
        <end position="402"/>
    </location>
</feature>
<feature type="compositionally biased region" description="Low complexity" evidence="1">
    <location>
        <begin position="323"/>
        <end position="338"/>
    </location>
</feature>
<dbReference type="EMBL" id="BDRX01000078">
    <property type="protein sequence ID" value="GBF96334.1"/>
    <property type="molecule type" value="Genomic_DNA"/>
</dbReference>
<gene>
    <name evidence="2" type="ORF">Rsub_09404</name>
</gene>
<feature type="compositionally biased region" description="Low complexity" evidence="1">
    <location>
        <begin position="37"/>
        <end position="71"/>
    </location>
</feature>
<organism evidence="2 3">
    <name type="scientific">Raphidocelis subcapitata</name>
    <dbReference type="NCBI Taxonomy" id="307507"/>
    <lineage>
        <taxon>Eukaryota</taxon>
        <taxon>Viridiplantae</taxon>
        <taxon>Chlorophyta</taxon>
        <taxon>core chlorophytes</taxon>
        <taxon>Chlorophyceae</taxon>
        <taxon>CS clade</taxon>
        <taxon>Sphaeropleales</taxon>
        <taxon>Selenastraceae</taxon>
        <taxon>Raphidocelis</taxon>
    </lineage>
</organism>
<evidence type="ECO:0000256" key="1">
    <source>
        <dbReference type="SAM" id="MobiDB-lite"/>
    </source>
</evidence>
<comment type="caution">
    <text evidence="2">The sequence shown here is derived from an EMBL/GenBank/DDBJ whole genome shotgun (WGS) entry which is preliminary data.</text>
</comment>
<dbReference type="AlphaFoldDB" id="A0A2V0P8Z8"/>
<feature type="region of interest" description="Disordered" evidence="1">
    <location>
        <begin position="37"/>
        <end position="119"/>
    </location>
</feature>
<feature type="compositionally biased region" description="Gly residues" evidence="1">
    <location>
        <begin position="249"/>
        <end position="266"/>
    </location>
</feature>
<feature type="compositionally biased region" description="Pro residues" evidence="1">
    <location>
        <begin position="72"/>
        <end position="81"/>
    </location>
</feature>
<feature type="region of interest" description="Disordered" evidence="1">
    <location>
        <begin position="831"/>
        <end position="854"/>
    </location>
</feature>
<accession>A0A2V0P8Z8</accession>
<name>A0A2V0P8Z8_9CHLO</name>
<evidence type="ECO:0000313" key="3">
    <source>
        <dbReference type="Proteomes" id="UP000247498"/>
    </source>
</evidence>
<sequence>MIEALHGPGFPPLALHAAVGGGDLAAAKCAAGGATAEGAALASRAGAPPGAAAAASPAGRCSPSPAVSARGRPPPSPPPPLRLDSHAGSPPSGPLFRLDGDCDGPGSGSGDGDDCGDGPGALAALSAPALLTGAGAGHPRPLFAGDALGTIREQRGAPGSPPERRAHHSAAVRAHHARLSADVAARNVHQWHPHAHIITVGPPGGHAAPASGAHLHAGAMHRQMLRAREVRRCSSDSVARYAAARSAAAGGGGASPGAAGGAGGAPGTPPQRRLSISVAKEILAQCSRDGGGDGCTGLLASGSGPLLPLLDRIRADGAHADGDASGSGDGPSPVGAAGEEACGSCPRRASCELWPANRRVSSDGAAATPRGGPRGSPPSPGAGCALLRRGGSGGGGSDDGAWTAESARAEAVRRLLDCLDTVAVLAVDDATRCTILSMGAQPLLSSKFAAAAAAALSQPAPEGAAAADAPAAAPAPPAAATATCEAVGTAALRALSALLRTDAARRDFWEGDGGAALRDLLARAPRAGELVAAAYGAAEALAWGAPVAAPPPSYLASDLYAGGKAGGGGGGARGGGAAAAGQPRLLEPRLVAALASSRALHPRSDPAAASLALHALLLAAQRSAWGDAGAAASDAERALVRAWRAAAFALVPLLSDGAARASRDARQLRALCAALDLAGRMCEAPGLAAALAVAGALRPLLSLAADAGGGGGCDAGGSVAARAATVVAALARRGGRAALVALREGRALAALLRGASDASAPAPAKAQLLHALWHAAADGGDGNAARDAAAAALAARGAAGVVGGLLSDGVGEADGRAGELLRALLRPGCGGAAAPRPQAPSRASVDLGAPTAFP</sequence>
<proteinExistence type="predicted"/>
<reference evidence="2 3" key="1">
    <citation type="journal article" date="2018" name="Sci. Rep.">
        <title>Raphidocelis subcapitata (=Pseudokirchneriella subcapitata) provides an insight into genome evolution and environmental adaptations in the Sphaeropleales.</title>
        <authorList>
            <person name="Suzuki S."/>
            <person name="Yamaguchi H."/>
            <person name="Nakajima N."/>
            <person name="Kawachi M."/>
        </authorList>
    </citation>
    <scope>NUCLEOTIDE SEQUENCE [LARGE SCALE GENOMIC DNA]</scope>
    <source>
        <strain evidence="2 3">NIES-35</strain>
    </source>
</reference>
<dbReference type="Proteomes" id="UP000247498">
    <property type="component" value="Unassembled WGS sequence"/>
</dbReference>